<organism evidence="1">
    <name type="scientific">Myoviridae sp. ctngn1</name>
    <dbReference type="NCBI Taxonomy" id="2823551"/>
    <lineage>
        <taxon>Viruses</taxon>
        <taxon>Duplodnaviria</taxon>
        <taxon>Heunggongvirae</taxon>
        <taxon>Uroviricota</taxon>
        <taxon>Caudoviricetes</taxon>
    </lineage>
</organism>
<reference evidence="1" key="1">
    <citation type="journal article" date="2021" name="Proc. Natl. Acad. Sci. U.S.A.">
        <title>A Catalog of Tens of Thousands of Viruses from Human Metagenomes Reveals Hidden Associations with Chronic Diseases.</title>
        <authorList>
            <person name="Tisza M.J."/>
            <person name="Buck C.B."/>
        </authorList>
    </citation>
    <scope>NUCLEOTIDE SEQUENCE</scope>
    <source>
        <strain evidence="1">Ctngn1</strain>
    </source>
</reference>
<name>A0A8S5LCU3_9CAUD</name>
<sequence length="65" mass="7763">MRILYECRGITLADTGDRYVILKRGQVYIDSIETPREAVILFTEILQTEMLRRVERYEQKKKAEL</sequence>
<accession>A0A8S5LCU3</accession>
<evidence type="ECO:0000313" key="1">
    <source>
        <dbReference type="EMBL" id="DAD67750.1"/>
    </source>
</evidence>
<proteinExistence type="predicted"/>
<dbReference type="EMBL" id="BK014685">
    <property type="protein sequence ID" value="DAD67750.1"/>
    <property type="molecule type" value="Genomic_DNA"/>
</dbReference>
<protein>
    <submittedName>
        <fullName evidence="1">Uncharacterized protein</fullName>
    </submittedName>
</protein>